<protein>
    <submittedName>
        <fullName evidence="2">Helix-turn-helix transcriptional regulator</fullName>
    </submittedName>
</protein>
<dbReference type="Gene3D" id="1.10.260.40">
    <property type="entry name" value="lambda repressor-like DNA-binding domains"/>
    <property type="match status" value="1"/>
</dbReference>
<proteinExistence type="predicted"/>
<sequence length="104" mass="11349">MTADLTNMSVWHHLYSPEEAALMESRAELMAVLQKRVKGWRVTQIEAAARLGVTQPRLSDLVNGRLSKFSLDALHKMASRSGLAPVIVTKPARRARSAPSAAAV</sequence>
<dbReference type="RefSeq" id="WP_311363743.1">
    <property type="nucleotide sequence ID" value="NZ_JAVRIC010000003.1"/>
</dbReference>
<name>A0ABU2WER4_9GAMM</name>
<evidence type="ECO:0000313" key="3">
    <source>
        <dbReference type="Proteomes" id="UP001254608"/>
    </source>
</evidence>
<dbReference type="Pfam" id="PF13744">
    <property type="entry name" value="HTH_37"/>
    <property type="match status" value="1"/>
</dbReference>
<gene>
    <name evidence="2" type="ORF">RM530_03075</name>
</gene>
<accession>A0ABU2WER4</accession>
<dbReference type="InterPro" id="IPR039554">
    <property type="entry name" value="HigA2-like_HTH"/>
</dbReference>
<evidence type="ECO:0000313" key="2">
    <source>
        <dbReference type="EMBL" id="MDT0496350.1"/>
    </source>
</evidence>
<comment type="caution">
    <text evidence="2">The sequence shown here is derived from an EMBL/GenBank/DDBJ whole genome shotgun (WGS) entry which is preliminary data.</text>
</comment>
<dbReference type="PROSITE" id="PS50943">
    <property type="entry name" value="HTH_CROC1"/>
    <property type="match status" value="1"/>
</dbReference>
<keyword evidence="3" id="KW-1185">Reference proteome</keyword>
<dbReference type="Proteomes" id="UP001254608">
    <property type="component" value="Unassembled WGS sequence"/>
</dbReference>
<reference evidence="2 3" key="1">
    <citation type="submission" date="2023-09" db="EMBL/GenBank/DDBJ databases">
        <authorList>
            <person name="Rey-Velasco X."/>
        </authorList>
    </citation>
    <scope>NUCLEOTIDE SEQUENCE [LARGE SCALE GENOMIC DNA]</scope>
    <source>
        <strain evidence="2 3">W345</strain>
    </source>
</reference>
<dbReference type="EMBL" id="JAVRIC010000003">
    <property type="protein sequence ID" value="MDT0496350.1"/>
    <property type="molecule type" value="Genomic_DNA"/>
</dbReference>
<organism evidence="2 3">
    <name type="scientific">Banduia mediterranea</name>
    <dbReference type="NCBI Taxonomy" id="3075609"/>
    <lineage>
        <taxon>Bacteria</taxon>
        <taxon>Pseudomonadati</taxon>
        <taxon>Pseudomonadota</taxon>
        <taxon>Gammaproteobacteria</taxon>
        <taxon>Nevskiales</taxon>
        <taxon>Algiphilaceae</taxon>
        <taxon>Banduia</taxon>
    </lineage>
</organism>
<evidence type="ECO:0000259" key="1">
    <source>
        <dbReference type="PROSITE" id="PS50943"/>
    </source>
</evidence>
<dbReference type="SUPFAM" id="SSF47413">
    <property type="entry name" value="lambda repressor-like DNA-binding domains"/>
    <property type="match status" value="1"/>
</dbReference>
<feature type="domain" description="HTH cro/C1-type" evidence="1">
    <location>
        <begin position="43"/>
        <end position="88"/>
    </location>
</feature>
<dbReference type="InterPro" id="IPR010982">
    <property type="entry name" value="Lambda_DNA-bd_dom_sf"/>
</dbReference>
<dbReference type="InterPro" id="IPR001387">
    <property type="entry name" value="Cro/C1-type_HTH"/>
</dbReference>
<dbReference type="CDD" id="cd00093">
    <property type="entry name" value="HTH_XRE"/>
    <property type="match status" value="1"/>
</dbReference>